<organism evidence="2 3">
    <name type="scientific">Musa troglodytarum</name>
    <name type="common">fe'i banana</name>
    <dbReference type="NCBI Taxonomy" id="320322"/>
    <lineage>
        <taxon>Eukaryota</taxon>
        <taxon>Viridiplantae</taxon>
        <taxon>Streptophyta</taxon>
        <taxon>Embryophyta</taxon>
        <taxon>Tracheophyta</taxon>
        <taxon>Spermatophyta</taxon>
        <taxon>Magnoliopsida</taxon>
        <taxon>Liliopsida</taxon>
        <taxon>Zingiberales</taxon>
        <taxon>Musaceae</taxon>
        <taxon>Musa</taxon>
    </lineage>
</organism>
<dbReference type="Proteomes" id="UP001055439">
    <property type="component" value="Chromosome 6"/>
</dbReference>
<keyword evidence="1" id="KW-1133">Transmembrane helix</keyword>
<keyword evidence="1" id="KW-0812">Transmembrane</keyword>
<feature type="transmembrane region" description="Helical" evidence="1">
    <location>
        <begin position="27"/>
        <end position="47"/>
    </location>
</feature>
<dbReference type="AlphaFoldDB" id="A0A9E7G882"/>
<evidence type="ECO:0000313" key="3">
    <source>
        <dbReference type="Proteomes" id="UP001055439"/>
    </source>
</evidence>
<reference evidence="2" key="1">
    <citation type="submission" date="2022-05" db="EMBL/GenBank/DDBJ databases">
        <title>The Musa troglodytarum L. genome provides insights into the mechanism of non-climacteric behaviour and enrichment of carotenoids.</title>
        <authorList>
            <person name="Wang J."/>
        </authorList>
    </citation>
    <scope>NUCLEOTIDE SEQUENCE</scope>
    <source>
        <tissue evidence="2">Leaf</tissue>
    </source>
</reference>
<proteinExistence type="predicted"/>
<dbReference type="EMBL" id="CP097508">
    <property type="protein sequence ID" value="URE10304.1"/>
    <property type="molecule type" value="Genomic_DNA"/>
</dbReference>
<gene>
    <name evidence="2" type="ORF">MUK42_28582</name>
</gene>
<sequence>MAAGECSSINCSDPGSVHRFGAPEEKASLILVVLRDLFLSFFWCISFDSKNKNRMKVKTVKAFGC</sequence>
<accession>A0A9E7G882</accession>
<name>A0A9E7G882_9LILI</name>
<protein>
    <submittedName>
        <fullName evidence="2">Uncharacterized protein</fullName>
    </submittedName>
</protein>
<keyword evidence="3" id="KW-1185">Reference proteome</keyword>
<evidence type="ECO:0000256" key="1">
    <source>
        <dbReference type="SAM" id="Phobius"/>
    </source>
</evidence>
<evidence type="ECO:0000313" key="2">
    <source>
        <dbReference type="EMBL" id="URE10304.1"/>
    </source>
</evidence>
<keyword evidence="1" id="KW-0472">Membrane</keyword>